<evidence type="ECO:0000256" key="3">
    <source>
        <dbReference type="SAM" id="MobiDB-lite"/>
    </source>
</evidence>
<feature type="domain" description="SKICH" evidence="4">
    <location>
        <begin position="33"/>
        <end position="136"/>
    </location>
</feature>
<dbReference type="PANTHER" id="PTHR31915:SF6">
    <property type="entry name" value="SKICH DOMAIN-CONTAINING PROTEIN"/>
    <property type="match status" value="1"/>
</dbReference>
<feature type="region of interest" description="Disordered" evidence="3">
    <location>
        <begin position="556"/>
        <end position="609"/>
    </location>
</feature>
<feature type="coiled-coil region" evidence="2">
    <location>
        <begin position="616"/>
        <end position="657"/>
    </location>
</feature>
<evidence type="ECO:0000256" key="2">
    <source>
        <dbReference type="SAM" id="Coils"/>
    </source>
</evidence>
<feature type="coiled-coil region" evidence="2">
    <location>
        <begin position="308"/>
        <end position="391"/>
    </location>
</feature>
<feature type="coiled-coil region" evidence="2">
    <location>
        <begin position="445"/>
        <end position="536"/>
    </location>
</feature>
<evidence type="ECO:0000256" key="1">
    <source>
        <dbReference type="ARBA" id="ARBA00023054"/>
    </source>
</evidence>
<evidence type="ECO:0000313" key="6">
    <source>
        <dbReference type="Proteomes" id="UP001209878"/>
    </source>
</evidence>
<dbReference type="InterPro" id="IPR041611">
    <property type="entry name" value="SKICH"/>
</dbReference>
<proteinExistence type="predicted"/>
<keyword evidence="1 2" id="KW-0175">Coiled coil</keyword>
<comment type="caution">
    <text evidence="5">The sequence shown here is derived from an EMBL/GenBank/DDBJ whole genome shotgun (WGS) entry which is preliminary data.</text>
</comment>
<feature type="compositionally biased region" description="Polar residues" evidence="3">
    <location>
        <begin position="564"/>
        <end position="574"/>
    </location>
</feature>
<feature type="compositionally biased region" description="Polar residues" evidence="3">
    <location>
        <begin position="588"/>
        <end position="603"/>
    </location>
</feature>
<feature type="coiled-coil region" evidence="2">
    <location>
        <begin position="231"/>
        <end position="279"/>
    </location>
</feature>
<evidence type="ECO:0000259" key="4">
    <source>
        <dbReference type="Pfam" id="PF17751"/>
    </source>
</evidence>
<dbReference type="Pfam" id="PF17751">
    <property type="entry name" value="SKICH"/>
    <property type="match status" value="1"/>
</dbReference>
<feature type="region of interest" description="Disordered" evidence="3">
    <location>
        <begin position="1"/>
        <end position="24"/>
    </location>
</feature>
<dbReference type="PANTHER" id="PTHR31915">
    <property type="entry name" value="SKICH DOMAIN-CONTAINING PROTEIN"/>
    <property type="match status" value="1"/>
</dbReference>
<feature type="coiled-coil region" evidence="2">
    <location>
        <begin position="147"/>
        <end position="202"/>
    </location>
</feature>
<dbReference type="Gene3D" id="2.60.40.2840">
    <property type="match status" value="1"/>
</dbReference>
<dbReference type="InterPro" id="IPR051002">
    <property type="entry name" value="UBA_autophagy_assoc_protein"/>
</dbReference>
<dbReference type="EMBL" id="JAODUO010000612">
    <property type="protein sequence ID" value="KAK2177227.1"/>
    <property type="molecule type" value="Genomic_DNA"/>
</dbReference>
<accession>A0AAD9KTV8</accession>
<keyword evidence="6" id="KW-1185">Reference proteome</keyword>
<protein>
    <recommendedName>
        <fullName evidence="4">SKICH domain-containing protein</fullName>
    </recommendedName>
</protein>
<name>A0AAD9KTV8_RIDPI</name>
<gene>
    <name evidence="5" type="ORF">NP493_612g01008</name>
</gene>
<organism evidence="5 6">
    <name type="scientific">Ridgeia piscesae</name>
    <name type="common">Tubeworm</name>
    <dbReference type="NCBI Taxonomy" id="27915"/>
    <lineage>
        <taxon>Eukaryota</taxon>
        <taxon>Metazoa</taxon>
        <taxon>Spiralia</taxon>
        <taxon>Lophotrochozoa</taxon>
        <taxon>Annelida</taxon>
        <taxon>Polychaeta</taxon>
        <taxon>Sedentaria</taxon>
        <taxon>Canalipalpata</taxon>
        <taxon>Sabellida</taxon>
        <taxon>Siboglinidae</taxon>
        <taxon>Ridgeia</taxon>
    </lineage>
</organism>
<reference evidence="5" key="1">
    <citation type="journal article" date="2023" name="Mol. Biol. Evol.">
        <title>Third-Generation Sequencing Reveals the Adaptive Role of the Epigenome in Three Deep-Sea Polychaetes.</title>
        <authorList>
            <person name="Perez M."/>
            <person name="Aroh O."/>
            <person name="Sun Y."/>
            <person name="Lan Y."/>
            <person name="Juniper S.K."/>
            <person name="Young C.R."/>
            <person name="Angers B."/>
            <person name="Qian P.Y."/>
        </authorList>
    </citation>
    <scope>NUCLEOTIDE SEQUENCE</scope>
    <source>
        <strain evidence="5">R07B-5</strain>
    </source>
</reference>
<evidence type="ECO:0000313" key="5">
    <source>
        <dbReference type="EMBL" id="KAK2177227.1"/>
    </source>
</evidence>
<feature type="compositionally biased region" description="Basic and acidic residues" evidence="3">
    <location>
        <begin position="1"/>
        <end position="11"/>
    </location>
</feature>
<dbReference type="Proteomes" id="UP001209878">
    <property type="component" value="Unassembled WGS sequence"/>
</dbReference>
<dbReference type="AlphaFoldDB" id="A0AAD9KTV8"/>
<sequence>MADSTDIRTEETSPTPESMTQQERMNRSDYAQVLFHNIAESYAPGADIECRYTITALLEPQSRDWVGIYRVGWSSVRDYVSFNWSPMLSSYQQGKDTENCVTFQGSRMPRDDGEFYQFCYVTSKGLVRGASTPFQFRQPGMDDYVEVEDIEDDIMVVKTRADALEDDLKIVLLAKEKLIERSRALEDERDSLAGRLVQYEQKMGCVKKERDMLAKIVEDCKGKLDSVRASNKDLQTKQTNMSQQLDQLTSERDAVAEKLAEKESEMRLLQERLVNLMKHNDMLAGDKQTLSEQKELFESHFSTSETRLVAYQRERDDMKKQIGALEEMCASQREDIIRFKTECEKLKTSLDHQNSTRQSHQAKIDSLMEQLRNAEDKLAAAEHCKRLVNDEMSSLDQARQKTSLTLRESRSQVYRLTQRLTQMESLRSHDSERISDEVAKCQVMLQNETKEKERLAELLQQSNKQMREFVIDRLPEKEAALQILQDAQKDLKKQFSRLKRKATDMQKKLEKLHQEKREWRQRESELMQEVGDLKERLLMGQDEYKTQFVECARMKRELSRKQKSATTQVTSSVESPRPVAPQCEKEVQVTSSGEATDDNSSQTDPEETAKMADLMSPELQAQLDELGRELDVLSEKKNRYKNQLKEEREKNTVLQSQYFDQLQKRDEADRIIDEMKAQADDDRCQLSKTVATLTVIS</sequence>